<dbReference type="EMBL" id="LCFA01000014">
    <property type="protein sequence ID" value="KKS81989.1"/>
    <property type="molecule type" value="Genomic_DNA"/>
</dbReference>
<evidence type="ECO:0000313" key="1">
    <source>
        <dbReference type="EMBL" id="KKS81989.1"/>
    </source>
</evidence>
<reference evidence="1 2" key="1">
    <citation type="journal article" date="2015" name="Nature">
        <title>rRNA introns, odd ribosomes, and small enigmatic genomes across a large radiation of phyla.</title>
        <authorList>
            <person name="Brown C.T."/>
            <person name="Hug L.A."/>
            <person name="Thomas B.C."/>
            <person name="Sharon I."/>
            <person name="Castelle C.J."/>
            <person name="Singh A."/>
            <person name="Wilkins M.J."/>
            <person name="Williams K.H."/>
            <person name="Banfield J.F."/>
        </authorList>
    </citation>
    <scope>NUCLEOTIDE SEQUENCE [LARGE SCALE GENOMIC DNA]</scope>
</reference>
<gene>
    <name evidence="1" type="ORF">UV58_C0014G0035</name>
</gene>
<evidence type="ECO:0000313" key="2">
    <source>
        <dbReference type="Proteomes" id="UP000034810"/>
    </source>
</evidence>
<protein>
    <submittedName>
        <fullName evidence="1">Uncharacterized protein</fullName>
    </submittedName>
</protein>
<dbReference type="AlphaFoldDB" id="A0A0G1C971"/>
<accession>A0A0G1C971</accession>
<organism evidence="1 2">
    <name type="scientific">Candidatus Wolfebacteria bacterium GW2011_GWC1_43_10</name>
    <dbReference type="NCBI Taxonomy" id="1619011"/>
    <lineage>
        <taxon>Bacteria</taxon>
        <taxon>Candidatus Wolfeibacteriota</taxon>
    </lineage>
</organism>
<proteinExistence type="predicted"/>
<comment type="caution">
    <text evidence="1">The sequence shown here is derived from an EMBL/GenBank/DDBJ whole genome shotgun (WGS) entry which is preliminary data.</text>
</comment>
<name>A0A0G1C971_9BACT</name>
<sequence length="224" mass="23806">MTLELLGVLVPRPALAGTAGDIVLSALAHGLDLGEVDNPVLAGGFDHQLLEGTTGVSLGSGLELGFGTLLQNHTGELFHLLDAFLKVSDELEDLSVRGPDDALASHLLHARGHLATEVQHLDRHAVTPLQGVASDFDPEVHGALVSIPQQTTSALREVRATLPTYFSRLCDGLGTVLVEVVLAGRPIEDELSFLGHSIPPLWYERAMFRTALSLVGCKTSTNKT</sequence>
<dbReference type="Proteomes" id="UP000034810">
    <property type="component" value="Unassembled WGS sequence"/>
</dbReference>